<proteinExistence type="predicted"/>
<dbReference type="GO" id="GO:0005829">
    <property type="term" value="C:cytosol"/>
    <property type="evidence" value="ECO:0007669"/>
    <property type="project" value="TreeGrafter"/>
</dbReference>
<dbReference type="GO" id="GO:0008106">
    <property type="term" value="F:alcohol dehydrogenase (NADP+) activity"/>
    <property type="evidence" value="ECO:0007669"/>
    <property type="project" value="TreeGrafter"/>
</dbReference>
<feature type="domain" description="Fe-containing alcohol dehydrogenase-like C-terminal" evidence="3">
    <location>
        <begin position="193"/>
        <end position="386"/>
    </location>
</feature>
<dbReference type="EMBL" id="FQVH01000025">
    <property type="protein sequence ID" value="SHF49106.1"/>
    <property type="molecule type" value="Genomic_DNA"/>
</dbReference>
<dbReference type="InterPro" id="IPR044731">
    <property type="entry name" value="BDH-like"/>
</dbReference>
<organism evidence="4 5">
    <name type="scientific">Caldanaerobius fijiensis DSM 17918</name>
    <dbReference type="NCBI Taxonomy" id="1121256"/>
    <lineage>
        <taxon>Bacteria</taxon>
        <taxon>Bacillati</taxon>
        <taxon>Bacillota</taxon>
        <taxon>Clostridia</taxon>
        <taxon>Thermoanaerobacterales</taxon>
        <taxon>Thermoanaerobacteraceae</taxon>
        <taxon>Caldanaerobius</taxon>
    </lineage>
</organism>
<dbReference type="PANTHER" id="PTHR43633:SF1">
    <property type="entry name" value="ALCOHOL DEHYDROGENASE YQHD"/>
    <property type="match status" value="1"/>
</dbReference>
<dbReference type="SUPFAM" id="SSF56796">
    <property type="entry name" value="Dehydroquinate synthase-like"/>
    <property type="match status" value="1"/>
</dbReference>
<dbReference type="Proteomes" id="UP000184088">
    <property type="component" value="Unassembled WGS sequence"/>
</dbReference>
<accession>A0A1M5C381</accession>
<dbReference type="InterPro" id="IPR056798">
    <property type="entry name" value="ADH_Fe_C"/>
</dbReference>
<dbReference type="InterPro" id="IPR018211">
    <property type="entry name" value="ADH_Fe_CS"/>
</dbReference>
<dbReference type="CDD" id="cd08187">
    <property type="entry name" value="BDH"/>
    <property type="match status" value="1"/>
</dbReference>
<evidence type="ECO:0000259" key="3">
    <source>
        <dbReference type="Pfam" id="PF25137"/>
    </source>
</evidence>
<keyword evidence="5" id="KW-1185">Reference proteome</keyword>
<name>A0A1M5C381_9THEO</name>
<dbReference type="Gene3D" id="1.20.1090.10">
    <property type="entry name" value="Dehydroquinate synthase-like - alpha domain"/>
    <property type="match status" value="1"/>
</dbReference>
<evidence type="ECO:0000313" key="5">
    <source>
        <dbReference type="Proteomes" id="UP000184088"/>
    </source>
</evidence>
<dbReference type="STRING" id="1121256.SAMN02746089_02021"/>
<dbReference type="InterPro" id="IPR001670">
    <property type="entry name" value="ADH_Fe/GldA"/>
</dbReference>
<dbReference type="PANTHER" id="PTHR43633">
    <property type="entry name" value="ALCOHOL DEHYDROGENASE YQHD"/>
    <property type="match status" value="1"/>
</dbReference>
<keyword evidence="1" id="KW-0560">Oxidoreductase</keyword>
<dbReference type="Pfam" id="PF25137">
    <property type="entry name" value="ADH_Fe_C"/>
    <property type="match status" value="1"/>
</dbReference>
<dbReference type="PROSITE" id="PS00060">
    <property type="entry name" value="ADH_IRON_2"/>
    <property type="match status" value="1"/>
</dbReference>
<dbReference type="RefSeq" id="WP_073344846.1">
    <property type="nucleotide sequence ID" value="NZ_FQVH01000025.1"/>
</dbReference>
<dbReference type="OrthoDB" id="9804734at2"/>
<dbReference type="GO" id="GO:1990362">
    <property type="term" value="F:butanol dehydrogenase (NAD+) activity"/>
    <property type="evidence" value="ECO:0007669"/>
    <property type="project" value="InterPro"/>
</dbReference>
<dbReference type="AlphaFoldDB" id="A0A1M5C381"/>
<protein>
    <submittedName>
        <fullName evidence="4">Uncharacterized protein</fullName>
    </submittedName>
</protein>
<evidence type="ECO:0000313" key="4">
    <source>
        <dbReference type="EMBL" id="SHF49106.1"/>
    </source>
</evidence>
<dbReference type="GO" id="GO:0046872">
    <property type="term" value="F:metal ion binding"/>
    <property type="evidence" value="ECO:0007669"/>
    <property type="project" value="InterPro"/>
</dbReference>
<feature type="domain" description="Alcohol dehydrogenase iron-type/glycerol dehydrogenase GldA" evidence="2">
    <location>
        <begin position="9"/>
        <end position="177"/>
    </location>
</feature>
<dbReference type="GO" id="GO:1990002">
    <property type="term" value="F:methylglyoxal reductase (NADPH) (acetol producing) activity"/>
    <property type="evidence" value="ECO:0007669"/>
    <property type="project" value="TreeGrafter"/>
</dbReference>
<evidence type="ECO:0000259" key="2">
    <source>
        <dbReference type="Pfam" id="PF00465"/>
    </source>
</evidence>
<gene>
    <name evidence="4" type="ORF">SAMN02746089_02021</name>
</gene>
<dbReference type="Gene3D" id="3.40.50.1970">
    <property type="match status" value="1"/>
</dbReference>
<dbReference type="FunFam" id="3.40.50.1970:FF:000003">
    <property type="entry name" value="Alcohol dehydrogenase, iron-containing"/>
    <property type="match status" value="1"/>
</dbReference>
<reference evidence="4 5" key="1">
    <citation type="submission" date="2016-11" db="EMBL/GenBank/DDBJ databases">
        <authorList>
            <person name="Jaros S."/>
            <person name="Januszkiewicz K."/>
            <person name="Wedrychowicz H."/>
        </authorList>
    </citation>
    <scope>NUCLEOTIDE SEQUENCE [LARGE SCALE GENOMIC DNA]</scope>
    <source>
        <strain evidence="4 5">DSM 17918</strain>
    </source>
</reference>
<sequence length="389" mass="43273">MDNFIFKSPTKIIFGRGTEELVGEEVKQYSKKILLHYGGGSIKRTGLYDKVVNSLKKAGVEFIELPGAQPNPRLSLVREGIKICRENGIDFILAVGGGSAIDSAKAIAVGVPYEGDVWDFYAGKAVPEKALPLGVILTLAATGSEASKSSVITNEDGWYKRGLNVDIIRPQFAIMNPELTFTLPPYQTSCGVADIMAHIMERYFTNTRNVELTDRLCEATLKTVIHNAPIVLKDPENYAARAEIMWAGTIAHNDLLSTGRIGDWSSHAIEHELSAIYDIAHGAGLAIVFPAWMKYVYKHDINRFVQFAVRVWDVDMNFENPEETALEGIKRLEDFFRSIGLPVRLSEINISDDRFEEMADKATNRGQKTVGQFVQLGREDIINIYNLAK</sequence>
<evidence type="ECO:0000256" key="1">
    <source>
        <dbReference type="ARBA" id="ARBA00023002"/>
    </source>
</evidence>
<dbReference type="Pfam" id="PF00465">
    <property type="entry name" value="Fe-ADH"/>
    <property type="match status" value="1"/>
</dbReference>